<sequence length="254" mass="26843">MLDDLMPSFSEPSVLLVCLAAAVGGAVRGFAGFGGAMVFMPVASAVIDPRIAAAAFLVMDDIVALPMAFKAVRICDWRTILPAVVAAMLTVPLGAYVLAHSDPQLLRWGISLLVLCLLVLLISGWRYKGRPTMPISFGVGMTSGFLSGASQIAGPPVIAFWMSGPSQAQVIRANLIVYFAIASLGAFAAFWWNGFFTMDVARLLVVIMPANAVALFLGTRAFAFASEKTFRRVAYALIAIAAIGSLPALDGVLR</sequence>
<evidence type="ECO:0000256" key="6">
    <source>
        <dbReference type="ARBA" id="ARBA00022989"/>
    </source>
</evidence>
<accession>A0A2T5V7D5</accession>
<dbReference type="RefSeq" id="WP_210203551.1">
    <property type="nucleotide sequence ID" value="NZ_QAYG01000006.1"/>
</dbReference>
<name>A0A2T5V7D5_9HYPH</name>
<feature type="transmembrane region" description="Helical" evidence="8">
    <location>
        <begin position="175"/>
        <end position="196"/>
    </location>
</feature>
<dbReference type="InterPro" id="IPR002781">
    <property type="entry name" value="TM_pro_TauE-like"/>
</dbReference>
<proteinExistence type="inferred from homology"/>
<evidence type="ECO:0000256" key="3">
    <source>
        <dbReference type="ARBA" id="ARBA00022448"/>
    </source>
</evidence>
<evidence type="ECO:0000256" key="5">
    <source>
        <dbReference type="ARBA" id="ARBA00022692"/>
    </source>
</evidence>
<keyword evidence="4 8" id="KW-1003">Cell membrane</keyword>
<dbReference type="EMBL" id="QAYG01000006">
    <property type="protein sequence ID" value="PTW59672.1"/>
    <property type="molecule type" value="Genomic_DNA"/>
</dbReference>
<feature type="transmembrane region" description="Helical" evidence="8">
    <location>
        <begin position="203"/>
        <end position="222"/>
    </location>
</feature>
<organism evidence="9 10">
    <name type="scientific">Breoghania corrubedonensis</name>
    <dbReference type="NCBI Taxonomy" id="665038"/>
    <lineage>
        <taxon>Bacteria</taxon>
        <taxon>Pseudomonadati</taxon>
        <taxon>Pseudomonadota</taxon>
        <taxon>Alphaproteobacteria</taxon>
        <taxon>Hyphomicrobiales</taxon>
        <taxon>Stappiaceae</taxon>
        <taxon>Breoghania</taxon>
    </lineage>
</organism>
<evidence type="ECO:0000256" key="7">
    <source>
        <dbReference type="ARBA" id="ARBA00023136"/>
    </source>
</evidence>
<feature type="transmembrane region" description="Helical" evidence="8">
    <location>
        <begin position="137"/>
        <end position="163"/>
    </location>
</feature>
<dbReference type="PANTHER" id="PTHR30269:SF37">
    <property type="entry name" value="MEMBRANE TRANSPORTER PROTEIN"/>
    <property type="match status" value="1"/>
</dbReference>
<dbReference type="InterPro" id="IPR052017">
    <property type="entry name" value="TSUP"/>
</dbReference>
<feature type="transmembrane region" description="Helical" evidence="8">
    <location>
        <begin position="81"/>
        <end position="99"/>
    </location>
</feature>
<feature type="transmembrane region" description="Helical" evidence="8">
    <location>
        <begin position="12"/>
        <end position="31"/>
    </location>
</feature>
<keyword evidence="7 8" id="KW-0472">Membrane</keyword>
<dbReference type="GO" id="GO:0005886">
    <property type="term" value="C:plasma membrane"/>
    <property type="evidence" value="ECO:0007669"/>
    <property type="project" value="UniProtKB-SubCell"/>
</dbReference>
<reference evidence="9 10" key="1">
    <citation type="submission" date="2018-04" db="EMBL/GenBank/DDBJ databases">
        <title>Genomic Encyclopedia of Archaeal and Bacterial Type Strains, Phase II (KMG-II): from individual species to whole genera.</title>
        <authorList>
            <person name="Goeker M."/>
        </authorList>
    </citation>
    <scope>NUCLEOTIDE SEQUENCE [LARGE SCALE GENOMIC DNA]</scope>
    <source>
        <strain evidence="9 10">DSM 23382</strain>
    </source>
</reference>
<feature type="transmembrane region" description="Helical" evidence="8">
    <location>
        <begin position="51"/>
        <end position="69"/>
    </location>
</feature>
<evidence type="ECO:0000256" key="4">
    <source>
        <dbReference type="ARBA" id="ARBA00022475"/>
    </source>
</evidence>
<keyword evidence="3" id="KW-0813">Transport</keyword>
<dbReference type="PANTHER" id="PTHR30269">
    <property type="entry name" value="TRANSMEMBRANE PROTEIN YFCA"/>
    <property type="match status" value="1"/>
</dbReference>
<evidence type="ECO:0000313" key="10">
    <source>
        <dbReference type="Proteomes" id="UP000244081"/>
    </source>
</evidence>
<evidence type="ECO:0000256" key="8">
    <source>
        <dbReference type="RuleBase" id="RU363041"/>
    </source>
</evidence>
<protein>
    <recommendedName>
        <fullName evidence="8">Probable membrane transporter protein</fullName>
    </recommendedName>
</protein>
<dbReference type="Pfam" id="PF01925">
    <property type="entry name" value="TauE"/>
    <property type="match status" value="1"/>
</dbReference>
<evidence type="ECO:0000256" key="1">
    <source>
        <dbReference type="ARBA" id="ARBA00004651"/>
    </source>
</evidence>
<keyword evidence="10" id="KW-1185">Reference proteome</keyword>
<comment type="caution">
    <text evidence="9">The sequence shown here is derived from an EMBL/GenBank/DDBJ whole genome shotgun (WGS) entry which is preliminary data.</text>
</comment>
<feature type="transmembrane region" description="Helical" evidence="8">
    <location>
        <begin position="234"/>
        <end position="253"/>
    </location>
</feature>
<comment type="similarity">
    <text evidence="2 8">Belongs to the 4-toluene sulfonate uptake permease (TSUP) (TC 2.A.102) family.</text>
</comment>
<evidence type="ECO:0000313" key="9">
    <source>
        <dbReference type="EMBL" id="PTW59672.1"/>
    </source>
</evidence>
<gene>
    <name evidence="9" type="ORF">C8N35_10654</name>
</gene>
<dbReference type="AlphaFoldDB" id="A0A2T5V7D5"/>
<dbReference type="Proteomes" id="UP000244081">
    <property type="component" value="Unassembled WGS sequence"/>
</dbReference>
<comment type="subcellular location">
    <subcellularLocation>
        <location evidence="1 8">Cell membrane</location>
        <topology evidence="1 8">Multi-pass membrane protein</topology>
    </subcellularLocation>
</comment>
<evidence type="ECO:0000256" key="2">
    <source>
        <dbReference type="ARBA" id="ARBA00009142"/>
    </source>
</evidence>
<keyword evidence="6 8" id="KW-1133">Transmembrane helix</keyword>
<keyword evidence="5 8" id="KW-0812">Transmembrane</keyword>
<feature type="transmembrane region" description="Helical" evidence="8">
    <location>
        <begin position="105"/>
        <end position="125"/>
    </location>
</feature>